<dbReference type="Proteomes" id="UP001217918">
    <property type="component" value="Unassembled WGS sequence"/>
</dbReference>
<evidence type="ECO:0000256" key="3">
    <source>
        <dbReference type="ARBA" id="ARBA00022490"/>
    </source>
</evidence>
<dbReference type="Gene3D" id="3.90.170.10">
    <property type="entry name" value="Adenylosuccinate Synthetase, subunit A, domain 3"/>
    <property type="match status" value="1"/>
</dbReference>
<evidence type="ECO:0000256" key="9">
    <source>
        <dbReference type="ARBA" id="ARBA00023134"/>
    </source>
</evidence>
<dbReference type="GO" id="GO:0000287">
    <property type="term" value="F:magnesium ion binding"/>
    <property type="evidence" value="ECO:0007669"/>
    <property type="project" value="UniProtKB-UniRule"/>
</dbReference>
<dbReference type="HAMAP" id="MF_00011">
    <property type="entry name" value="Adenylosucc_synth"/>
    <property type="match status" value="1"/>
</dbReference>
<dbReference type="Gene3D" id="1.10.300.10">
    <property type="entry name" value="Adenylosuccinate Synthetase, subunit A, domain 2"/>
    <property type="match status" value="1"/>
</dbReference>
<comment type="subunit">
    <text evidence="2 10">Homodimer.</text>
</comment>
<keyword evidence="5 10" id="KW-0479">Metal-binding</keyword>
<evidence type="ECO:0000256" key="8">
    <source>
        <dbReference type="ARBA" id="ARBA00022842"/>
    </source>
</evidence>
<dbReference type="GO" id="GO:0046040">
    <property type="term" value="P:IMP metabolic process"/>
    <property type="evidence" value="ECO:0007669"/>
    <property type="project" value="TreeGrafter"/>
</dbReference>
<keyword evidence="12" id="KW-1185">Reference proteome</keyword>
<protein>
    <recommendedName>
        <fullName evidence="10">Adenylosuccinate synthetase</fullName>
        <shortName evidence="10">AMPSase</shortName>
        <shortName evidence="10">AdSS</shortName>
        <ecNumber evidence="10">6.3.4.4</ecNumber>
    </recommendedName>
    <alternativeName>
        <fullName evidence="10">IMP--aspartate ligase</fullName>
    </alternativeName>
</protein>
<dbReference type="GO" id="GO:0005525">
    <property type="term" value="F:GTP binding"/>
    <property type="evidence" value="ECO:0007669"/>
    <property type="project" value="UniProtKB-UniRule"/>
</dbReference>
<dbReference type="GO" id="GO:0044208">
    <property type="term" value="P:'de novo' AMP biosynthetic process"/>
    <property type="evidence" value="ECO:0007669"/>
    <property type="project" value="UniProtKB-UniRule"/>
</dbReference>
<dbReference type="InterPro" id="IPR001114">
    <property type="entry name" value="Adenylosuccinate_synthetase"/>
</dbReference>
<keyword evidence="3 10" id="KW-0963">Cytoplasm</keyword>
<dbReference type="EMBL" id="JAQQPM010000002">
    <property type="protein sequence ID" value="KAK2068670.1"/>
    <property type="molecule type" value="Genomic_DNA"/>
</dbReference>
<dbReference type="InterPro" id="IPR042109">
    <property type="entry name" value="Adenylosuccinate_synth_dom1"/>
</dbReference>
<evidence type="ECO:0000313" key="12">
    <source>
        <dbReference type="Proteomes" id="UP001217918"/>
    </source>
</evidence>
<feature type="binding site" evidence="10">
    <location>
        <position position="39"/>
    </location>
    <ligand>
        <name>Mg(2+)</name>
        <dbReference type="ChEBI" id="CHEBI:18420"/>
    </ligand>
</feature>
<keyword evidence="6 10" id="KW-0547">Nucleotide-binding</keyword>
<proteinExistence type="inferred from homology"/>
<comment type="cofactor">
    <cofactor evidence="10">
        <name>Mg(2+)</name>
        <dbReference type="ChEBI" id="CHEBI:18420"/>
    </cofactor>
    <text evidence="10">Binds 1 Mg(2+) ion per subunit.</text>
</comment>
<dbReference type="NCBIfam" id="NF002223">
    <property type="entry name" value="PRK01117.1"/>
    <property type="match status" value="1"/>
</dbReference>
<feature type="binding site" evidence="10">
    <location>
        <position position="143"/>
    </location>
    <ligand>
        <name>IMP</name>
        <dbReference type="ChEBI" id="CHEBI:58053"/>
        <note>ligand shared between dimeric partners</note>
    </ligand>
</feature>
<feature type="binding site" evidence="10">
    <location>
        <begin position="12"/>
        <end position="15"/>
    </location>
    <ligand>
        <name>IMP</name>
        <dbReference type="ChEBI" id="CHEBI:58053"/>
    </ligand>
</feature>
<feature type="binding site" evidence="10">
    <location>
        <position position="300"/>
    </location>
    <ligand>
        <name>IMP</name>
        <dbReference type="ChEBI" id="CHEBI:58053"/>
    </ligand>
</feature>
<dbReference type="InterPro" id="IPR042111">
    <property type="entry name" value="Adenylosuccinate_synth_dom3"/>
</dbReference>
<feature type="binding site" evidence="10">
    <location>
        <position position="302"/>
    </location>
    <ligand>
        <name>GTP</name>
        <dbReference type="ChEBI" id="CHEBI:37565"/>
    </ligand>
</feature>
<feature type="binding site" evidence="10">
    <location>
        <position position="12"/>
    </location>
    <ligand>
        <name>Mg(2+)</name>
        <dbReference type="ChEBI" id="CHEBI:18420"/>
    </ligand>
</feature>
<feature type="binding site" evidence="10">
    <location>
        <begin position="37"/>
        <end position="40"/>
    </location>
    <ligand>
        <name>IMP</name>
        <dbReference type="ChEBI" id="CHEBI:58053"/>
    </ligand>
</feature>
<sequence length="424" mass="46846">MATIVLGAAFGDEGKGKLVDILCRDVQFCARAQGGHNAGHTVVANGVSYDFHLLPSGLLNPKCENLIGSGAVVHVPTFFGELATLEAKGLENVRQRIQVSDRCHIITDCHICVDGLEEKELGGRNIGTTKRGIGPTYSTMAARSGITLSEMFDEAVFGRKLRALAAGFRKRFGDLLQYDVEEELARFEKYRQDMRPYVVDAVPVIAKAQKKGCKMLVEGAQALMLDIHYGTYPFVTSSNTSLGGIFTGLALNPRKIDDIIGVVKSYTTRVGSGYFPTELLDETGTQLQTLGHEVGVSTGRPRRCGWLDLVLVKYSDDVNHYTGLNLTKLDILDTFPTIKMAVSYKDTKTGEVLASFPADQTVLERVEVVYHEMEGWQQSTTHINKYEELPKQARAYVEYIEEYVGVPVRWIGTGPGREDMIHRD</sequence>
<comment type="pathway">
    <text evidence="10">Purine metabolism; AMP biosynthesis via de novo pathway; AMP from IMP: step 1/2.</text>
</comment>
<comment type="catalytic activity">
    <reaction evidence="10">
        <text>IMP + L-aspartate + GTP = N(6)-(1,2-dicarboxyethyl)-AMP + GDP + phosphate + 2 H(+)</text>
        <dbReference type="Rhea" id="RHEA:15753"/>
        <dbReference type="ChEBI" id="CHEBI:15378"/>
        <dbReference type="ChEBI" id="CHEBI:29991"/>
        <dbReference type="ChEBI" id="CHEBI:37565"/>
        <dbReference type="ChEBI" id="CHEBI:43474"/>
        <dbReference type="ChEBI" id="CHEBI:57567"/>
        <dbReference type="ChEBI" id="CHEBI:58053"/>
        <dbReference type="ChEBI" id="CHEBI:58189"/>
        <dbReference type="EC" id="6.3.4.4"/>
    </reaction>
</comment>
<feature type="binding site" evidence="10">
    <location>
        <position position="129"/>
    </location>
    <ligand>
        <name>IMP</name>
        <dbReference type="ChEBI" id="CHEBI:58053"/>
    </ligand>
</feature>
<feature type="binding site" evidence="10">
    <location>
        <begin position="412"/>
        <end position="414"/>
    </location>
    <ligand>
        <name>GTP</name>
        <dbReference type="ChEBI" id="CHEBI:37565"/>
    </ligand>
</feature>
<evidence type="ECO:0000256" key="5">
    <source>
        <dbReference type="ARBA" id="ARBA00022723"/>
    </source>
</evidence>
<evidence type="ECO:0000256" key="1">
    <source>
        <dbReference type="ARBA" id="ARBA00003779"/>
    </source>
</evidence>
<dbReference type="InterPro" id="IPR027417">
    <property type="entry name" value="P-loop_NTPase"/>
</dbReference>
<evidence type="ECO:0000256" key="7">
    <source>
        <dbReference type="ARBA" id="ARBA00022755"/>
    </source>
</evidence>
<dbReference type="Gene3D" id="3.40.440.10">
    <property type="entry name" value="Adenylosuccinate Synthetase, subunit A, domain 1"/>
    <property type="match status" value="1"/>
</dbReference>
<evidence type="ECO:0000256" key="4">
    <source>
        <dbReference type="ARBA" id="ARBA00022598"/>
    </source>
</evidence>
<evidence type="ECO:0000256" key="6">
    <source>
        <dbReference type="ARBA" id="ARBA00022741"/>
    </source>
</evidence>
<gene>
    <name evidence="11" type="ORF">P8C59_003299</name>
</gene>
<dbReference type="PANTHER" id="PTHR11846:SF0">
    <property type="entry name" value="ADENYLOSUCCINATE SYNTHETASE"/>
    <property type="match status" value="1"/>
</dbReference>
<dbReference type="SUPFAM" id="SSF52540">
    <property type="entry name" value="P-loop containing nucleoside triphosphate hydrolases"/>
    <property type="match status" value="1"/>
</dbReference>
<name>A0AAD9MBA7_9PEZI</name>
<comment type="subcellular location">
    <subcellularLocation>
        <location evidence="10">Cytoplasm</location>
    </subcellularLocation>
</comment>
<evidence type="ECO:0000256" key="2">
    <source>
        <dbReference type="ARBA" id="ARBA00011738"/>
    </source>
</evidence>
<feature type="active site" description="Proton acceptor" evidence="10">
    <location>
        <position position="12"/>
    </location>
</feature>
<dbReference type="InterPro" id="IPR042110">
    <property type="entry name" value="Adenylosuccinate_synth_dom2"/>
</dbReference>
<dbReference type="EC" id="6.3.4.4" evidence="10"/>
<keyword evidence="8 10" id="KW-0460">Magnesium</keyword>
<accession>A0AAD9MBA7</accession>
<dbReference type="GO" id="GO:0005737">
    <property type="term" value="C:cytoplasm"/>
    <property type="evidence" value="ECO:0007669"/>
    <property type="project" value="UniProtKB-SubCell"/>
</dbReference>
<feature type="binding site" evidence="10">
    <location>
        <begin position="328"/>
        <end position="330"/>
    </location>
    <ligand>
        <name>GTP</name>
        <dbReference type="ChEBI" id="CHEBI:37565"/>
    </ligand>
</feature>
<feature type="binding site" evidence="10">
    <location>
        <begin position="11"/>
        <end position="17"/>
    </location>
    <ligand>
        <name>GTP</name>
        <dbReference type="ChEBI" id="CHEBI:37565"/>
    </ligand>
</feature>
<organism evidence="11 12">
    <name type="scientific">Phyllachora maydis</name>
    <dbReference type="NCBI Taxonomy" id="1825666"/>
    <lineage>
        <taxon>Eukaryota</taxon>
        <taxon>Fungi</taxon>
        <taxon>Dikarya</taxon>
        <taxon>Ascomycota</taxon>
        <taxon>Pezizomycotina</taxon>
        <taxon>Sordariomycetes</taxon>
        <taxon>Sordariomycetidae</taxon>
        <taxon>Phyllachorales</taxon>
        <taxon>Phyllachoraceae</taxon>
        <taxon>Phyllachora</taxon>
    </lineage>
</organism>
<keyword evidence="9 10" id="KW-0342">GTP-binding</keyword>
<dbReference type="CDD" id="cd03108">
    <property type="entry name" value="AdSS"/>
    <property type="match status" value="1"/>
</dbReference>
<dbReference type="Pfam" id="PF00709">
    <property type="entry name" value="Adenylsucc_synt"/>
    <property type="match status" value="1"/>
</dbReference>
<comment type="similarity">
    <text evidence="10">Belongs to the adenylosuccinate synthetase family.</text>
</comment>
<dbReference type="FunFam" id="3.90.170.10:FF:000001">
    <property type="entry name" value="Adenylosuccinate synthetase"/>
    <property type="match status" value="1"/>
</dbReference>
<feature type="active site" description="Proton donor" evidence="10">
    <location>
        <position position="40"/>
    </location>
</feature>
<evidence type="ECO:0000256" key="10">
    <source>
        <dbReference type="HAMAP-Rule" id="MF_03125"/>
    </source>
</evidence>
<evidence type="ECO:0000313" key="11">
    <source>
        <dbReference type="EMBL" id="KAK2068670.1"/>
    </source>
</evidence>
<dbReference type="NCBIfam" id="TIGR00184">
    <property type="entry name" value="purA"/>
    <property type="match status" value="1"/>
</dbReference>
<dbReference type="AlphaFoldDB" id="A0AAD9MBA7"/>
<dbReference type="SMART" id="SM00788">
    <property type="entry name" value="Adenylsucc_synt"/>
    <property type="match status" value="1"/>
</dbReference>
<keyword evidence="4 10" id="KW-0436">Ligase</keyword>
<keyword evidence="7 10" id="KW-0658">Purine biosynthesis</keyword>
<comment type="caution">
    <text evidence="11">The sequence shown here is derived from an EMBL/GenBank/DDBJ whole genome shotgun (WGS) entry which is preliminary data.</text>
</comment>
<dbReference type="GO" id="GO:0004019">
    <property type="term" value="F:adenylosuccinate synthase activity"/>
    <property type="evidence" value="ECO:0007669"/>
    <property type="project" value="UniProtKB-UniRule"/>
</dbReference>
<comment type="function">
    <text evidence="10">Plays an important role in the de novo pathway and in the salvage pathway of purine nucleotide biosynthesis. Catalyzes the first commited step in the biosynthesis of AMP from IMP.</text>
</comment>
<comment type="function">
    <text evidence="1">Plays an important role in the de novo pathway and in the salvage pathway of purine nucleotide biosynthesis. Catalyzes the first committed step in the biosynthesis of AMP from IMP.</text>
</comment>
<feature type="binding site" evidence="10">
    <location>
        <begin position="39"/>
        <end position="41"/>
    </location>
    <ligand>
        <name>GTP</name>
        <dbReference type="ChEBI" id="CHEBI:37565"/>
    </ligand>
</feature>
<reference evidence="11" key="1">
    <citation type="journal article" date="2023" name="Mol. Plant Microbe Interact.">
        <title>Elucidating the Obligate Nature and Biological Capacity of an Invasive Fungal Corn Pathogen.</title>
        <authorList>
            <person name="MacCready J.S."/>
            <person name="Roggenkamp E.M."/>
            <person name="Gdanetz K."/>
            <person name="Chilvers M.I."/>
        </authorList>
    </citation>
    <scope>NUCLEOTIDE SEQUENCE</scope>
    <source>
        <strain evidence="11">PM02</strain>
    </source>
</reference>
<dbReference type="PANTHER" id="PTHR11846">
    <property type="entry name" value="ADENYLOSUCCINATE SYNTHETASE"/>
    <property type="match status" value="1"/>
</dbReference>
<feature type="binding site" evidence="10">
    <location>
        <begin position="296"/>
        <end position="302"/>
    </location>
    <ligand>
        <name>substrate</name>
    </ligand>
</feature>
<dbReference type="FunFam" id="1.10.300.10:FF:000001">
    <property type="entry name" value="Adenylosuccinate synthetase"/>
    <property type="match status" value="1"/>
</dbReference>
<feature type="binding site" evidence="10">
    <location>
        <position position="236"/>
    </location>
    <ligand>
        <name>IMP</name>
        <dbReference type="ChEBI" id="CHEBI:58053"/>
    </ligand>
</feature>
<feature type="binding site" evidence="10">
    <location>
        <position position="221"/>
    </location>
    <ligand>
        <name>IMP</name>
        <dbReference type="ChEBI" id="CHEBI:58053"/>
    </ligand>
</feature>